<dbReference type="SUPFAM" id="SSF50814">
    <property type="entry name" value="Lipocalins"/>
    <property type="match status" value="1"/>
</dbReference>
<reference evidence="1 2" key="1">
    <citation type="submission" date="2015-12" db="EMBL/GenBank/DDBJ databases">
        <authorList>
            <person name="Shamseldin A."/>
            <person name="Moawad H."/>
            <person name="Abd El-Rahim W.M."/>
            <person name="Sadowsky M.J."/>
        </authorList>
    </citation>
    <scope>NUCLEOTIDE SEQUENCE [LARGE SCALE GENOMIC DNA]</scope>
    <source>
        <strain evidence="1 2">SJ5A-1</strain>
    </source>
</reference>
<dbReference type="Proteomes" id="UP000054396">
    <property type="component" value="Unassembled WGS sequence"/>
</dbReference>
<comment type="caution">
    <text evidence="1">The sequence shown here is derived from an EMBL/GenBank/DDBJ whole genome shotgun (WGS) entry which is preliminary data.</text>
</comment>
<dbReference type="Gene3D" id="2.40.128.20">
    <property type="match status" value="1"/>
</dbReference>
<dbReference type="InterPro" id="IPR012674">
    <property type="entry name" value="Calycin"/>
</dbReference>
<accession>A0A0W7WM83</accession>
<dbReference type="STRING" id="1685382.AVJ23_07510"/>
<gene>
    <name evidence="1" type="ORF">AVJ23_07510</name>
</gene>
<dbReference type="OrthoDB" id="594739at2"/>
<proteinExistence type="predicted"/>
<dbReference type="EMBL" id="LPXO01000003">
    <property type="protein sequence ID" value="KUF11694.1"/>
    <property type="molecule type" value="Genomic_DNA"/>
</dbReference>
<keyword evidence="2" id="KW-1185">Reference proteome</keyword>
<evidence type="ECO:0000313" key="2">
    <source>
        <dbReference type="Proteomes" id="UP000054396"/>
    </source>
</evidence>
<protein>
    <submittedName>
        <fullName evidence="1">Lipocalin</fullName>
    </submittedName>
</protein>
<dbReference type="AlphaFoldDB" id="A0A0W7WM83"/>
<sequence length="150" mass="16106">MRALSLTLLAACASAPEAPSTVPTTIGLRNPTAPVASQADATLARLAGDWIVLQGGAVAPGTRLRIGPEGLRLNGVTLPLVDEGQGRFRLGETRLWVHWLDADNRTAALGDPDGGRVWIMDRTGRPGERLRAAREILDWYGYDLDRLVTA</sequence>
<name>A0A0W7WM83_9RHOB</name>
<evidence type="ECO:0000313" key="1">
    <source>
        <dbReference type="EMBL" id="KUF11694.1"/>
    </source>
</evidence>
<organism evidence="1 2">
    <name type="scientific">Pseudoponticoccus marisrubri</name>
    <dbReference type="NCBI Taxonomy" id="1685382"/>
    <lineage>
        <taxon>Bacteria</taxon>
        <taxon>Pseudomonadati</taxon>
        <taxon>Pseudomonadota</taxon>
        <taxon>Alphaproteobacteria</taxon>
        <taxon>Rhodobacterales</taxon>
        <taxon>Roseobacteraceae</taxon>
        <taxon>Pseudoponticoccus</taxon>
    </lineage>
</organism>